<dbReference type="GO" id="GO:0042121">
    <property type="term" value="P:alginic acid biosynthetic process"/>
    <property type="evidence" value="ECO:0007669"/>
    <property type="project" value="InterPro"/>
</dbReference>
<feature type="transmembrane region" description="Helical" evidence="8">
    <location>
        <begin position="148"/>
        <end position="167"/>
    </location>
</feature>
<dbReference type="InterPro" id="IPR051085">
    <property type="entry name" value="MB_O-acyltransferase"/>
</dbReference>
<dbReference type="RefSeq" id="WP_177714382.1">
    <property type="nucleotide sequence ID" value="NZ_JACRSQ010000003.1"/>
</dbReference>
<feature type="transmembrane region" description="Helical" evidence="8">
    <location>
        <begin position="325"/>
        <end position="343"/>
    </location>
</feature>
<evidence type="ECO:0000256" key="1">
    <source>
        <dbReference type="ARBA" id="ARBA00004651"/>
    </source>
</evidence>
<sequence>MVFSSLVFLFLFLPLVLLLYYCSPRRLRNTLILLANLLFYGWGEPVFLSIMLFSILSSYGFGLLIQRYRQHGRLAKAFVILSIATSLALLGFFKYSAFLADIMRAIPLFSNLPAPVVPLPIGISFYIFQTMSYTIDVYRGDTDAQRNVVAYGAYVSLFPQLIAGPIVRYKDVAAQLIERHENAVQFTEGIRLFVVGLAKKVLLANPMGLLWDGLRASPQPGLAGAWLGAAAFTLQIYFDFSGYSHMARGLGKFFGFEFMENFNYPYISRSISEFWRRWHISLSTWFRDYVYIPLGGNRRGLGRTILNLLIVWFLTGLWHGANYNYILWGLYYFALLALEKLFLKKWLDRAPAGIAHGYSLLCILLGWMLFYFEDLGQLRLYLTSMFTYQGSLLSPHAGYLALSYLPLLLAGIVASTPLGRTLYAKIPTGRCAAAAEFTLCSLTLLLCVAALVSQSYNPFLYFRF</sequence>
<accession>A0A926DSJ2</accession>
<evidence type="ECO:0000313" key="9">
    <source>
        <dbReference type="EMBL" id="MBC8542490.1"/>
    </source>
</evidence>
<evidence type="ECO:0000256" key="3">
    <source>
        <dbReference type="ARBA" id="ARBA00022475"/>
    </source>
</evidence>
<keyword evidence="4 8" id="KW-0812">Transmembrane</keyword>
<feature type="transmembrane region" description="Helical" evidence="8">
    <location>
        <begin position="77"/>
        <end position="96"/>
    </location>
</feature>
<feature type="transmembrane region" description="Helical" evidence="8">
    <location>
        <begin position="431"/>
        <end position="452"/>
    </location>
</feature>
<evidence type="ECO:0000313" key="10">
    <source>
        <dbReference type="Proteomes" id="UP000657006"/>
    </source>
</evidence>
<feature type="transmembrane region" description="Helical" evidence="8">
    <location>
        <begin position="221"/>
        <end position="238"/>
    </location>
</feature>
<dbReference type="InterPro" id="IPR004299">
    <property type="entry name" value="MBOAT_fam"/>
</dbReference>
<evidence type="ECO:0000256" key="7">
    <source>
        <dbReference type="PIRNR" id="PIRNR016636"/>
    </source>
</evidence>
<feature type="transmembrane region" description="Helical" evidence="8">
    <location>
        <begin position="108"/>
        <end position="128"/>
    </location>
</feature>
<dbReference type="PANTHER" id="PTHR13285">
    <property type="entry name" value="ACYLTRANSFERASE"/>
    <property type="match status" value="1"/>
</dbReference>
<protein>
    <submittedName>
        <fullName evidence="9">MBOAT family protein</fullName>
    </submittedName>
</protein>
<comment type="caution">
    <text evidence="9">The sequence shown here is derived from an EMBL/GenBank/DDBJ whole genome shotgun (WGS) entry which is preliminary data.</text>
</comment>
<evidence type="ECO:0000256" key="8">
    <source>
        <dbReference type="SAM" id="Phobius"/>
    </source>
</evidence>
<dbReference type="PANTHER" id="PTHR13285:SF18">
    <property type="entry name" value="PROTEIN-CYSTEINE N-PALMITOYLTRANSFERASE RASP"/>
    <property type="match status" value="1"/>
</dbReference>
<evidence type="ECO:0000256" key="4">
    <source>
        <dbReference type="ARBA" id="ARBA00022692"/>
    </source>
</evidence>
<dbReference type="GO" id="GO:0005886">
    <property type="term" value="C:plasma membrane"/>
    <property type="evidence" value="ECO:0007669"/>
    <property type="project" value="UniProtKB-SubCell"/>
</dbReference>
<dbReference type="Pfam" id="PF03062">
    <property type="entry name" value="MBOAT"/>
    <property type="match status" value="1"/>
</dbReference>
<keyword evidence="7" id="KW-0808">Transferase</keyword>
<keyword evidence="5 8" id="KW-1133">Transmembrane helix</keyword>
<feature type="transmembrane region" description="Helical" evidence="8">
    <location>
        <begin position="397"/>
        <end position="419"/>
    </location>
</feature>
<evidence type="ECO:0000256" key="2">
    <source>
        <dbReference type="ARBA" id="ARBA00010323"/>
    </source>
</evidence>
<feature type="transmembrane region" description="Helical" evidence="8">
    <location>
        <begin position="301"/>
        <end position="319"/>
    </location>
</feature>
<name>A0A926DSJ2_9FIRM</name>
<reference evidence="9" key="1">
    <citation type="submission" date="2020-08" db="EMBL/GenBank/DDBJ databases">
        <title>Genome public.</title>
        <authorList>
            <person name="Liu C."/>
            <person name="Sun Q."/>
        </authorList>
    </citation>
    <scope>NUCLEOTIDE SEQUENCE</scope>
    <source>
        <strain evidence="9">NSJ-32</strain>
    </source>
</reference>
<proteinExistence type="inferred from homology"/>
<dbReference type="Proteomes" id="UP000657006">
    <property type="component" value="Unassembled WGS sequence"/>
</dbReference>
<gene>
    <name evidence="9" type="ORF">H8730_02870</name>
</gene>
<keyword evidence="10" id="KW-1185">Reference proteome</keyword>
<feature type="transmembrane region" description="Helical" evidence="8">
    <location>
        <begin position="355"/>
        <end position="372"/>
    </location>
</feature>
<keyword evidence="3 7" id="KW-1003">Cell membrane</keyword>
<dbReference type="GO" id="GO:0016746">
    <property type="term" value="F:acyltransferase activity"/>
    <property type="evidence" value="ECO:0007669"/>
    <property type="project" value="UniProtKB-KW"/>
</dbReference>
<keyword evidence="7" id="KW-0012">Acyltransferase</keyword>
<evidence type="ECO:0000256" key="6">
    <source>
        <dbReference type="ARBA" id="ARBA00023136"/>
    </source>
</evidence>
<evidence type="ECO:0000256" key="5">
    <source>
        <dbReference type="ARBA" id="ARBA00022989"/>
    </source>
</evidence>
<organism evidence="9 10">
    <name type="scientific">Bianquea renquensis</name>
    <dbReference type="NCBI Taxonomy" id="2763661"/>
    <lineage>
        <taxon>Bacteria</taxon>
        <taxon>Bacillati</taxon>
        <taxon>Bacillota</taxon>
        <taxon>Clostridia</taxon>
        <taxon>Eubacteriales</taxon>
        <taxon>Bianqueaceae</taxon>
        <taxon>Bianquea</taxon>
    </lineage>
</organism>
<dbReference type="PIRSF" id="PIRSF500217">
    <property type="entry name" value="AlgI"/>
    <property type="match status" value="1"/>
</dbReference>
<dbReference type="AlphaFoldDB" id="A0A926DSJ2"/>
<dbReference type="InterPro" id="IPR024194">
    <property type="entry name" value="Ac/AlaTfrase_AlgI/DltB"/>
</dbReference>
<dbReference type="EMBL" id="JACRSQ010000003">
    <property type="protein sequence ID" value="MBC8542490.1"/>
    <property type="molecule type" value="Genomic_DNA"/>
</dbReference>
<feature type="transmembrane region" description="Helical" evidence="8">
    <location>
        <begin position="42"/>
        <end position="65"/>
    </location>
</feature>
<dbReference type="PIRSF" id="PIRSF016636">
    <property type="entry name" value="AlgI_DltB"/>
    <property type="match status" value="1"/>
</dbReference>
<comment type="subcellular location">
    <subcellularLocation>
        <location evidence="1">Cell membrane</location>
        <topology evidence="1">Multi-pass membrane protein</topology>
    </subcellularLocation>
</comment>
<keyword evidence="6 7" id="KW-0472">Membrane</keyword>
<dbReference type="InterPro" id="IPR028362">
    <property type="entry name" value="AlgI"/>
</dbReference>
<comment type="similarity">
    <text evidence="2 7">Belongs to the membrane-bound acyltransferase family.</text>
</comment>